<feature type="compositionally biased region" description="Pro residues" evidence="2">
    <location>
        <begin position="1"/>
        <end position="10"/>
    </location>
</feature>
<feature type="region of interest" description="Disordered" evidence="2">
    <location>
        <begin position="1"/>
        <end position="20"/>
    </location>
</feature>
<dbReference type="HOGENOM" id="CLU_2623794_0_0_1"/>
<dbReference type="EMBL" id="KN823042">
    <property type="protein sequence ID" value="KIO25420.1"/>
    <property type="molecule type" value="Genomic_DNA"/>
</dbReference>
<evidence type="ECO:0000313" key="3">
    <source>
        <dbReference type="EMBL" id="KIO25420.1"/>
    </source>
</evidence>
<evidence type="ECO:0000313" key="4">
    <source>
        <dbReference type="Proteomes" id="UP000054248"/>
    </source>
</evidence>
<dbReference type="AlphaFoldDB" id="A0A0C3Q789"/>
<accession>A0A0C3Q789</accession>
<protein>
    <submittedName>
        <fullName evidence="3">Uncharacterized protein</fullName>
    </submittedName>
</protein>
<feature type="coiled-coil region" evidence="1">
    <location>
        <begin position="38"/>
        <end position="65"/>
    </location>
</feature>
<gene>
    <name evidence="3" type="ORF">M407DRAFT_244091</name>
</gene>
<name>A0A0C3Q789_9AGAM</name>
<reference evidence="3 4" key="1">
    <citation type="submission" date="2014-04" db="EMBL/GenBank/DDBJ databases">
        <authorList>
            <consortium name="DOE Joint Genome Institute"/>
            <person name="Kuo A."/>
            <person name="Girlanda M."/>
            <person name="Perotto S."/>
            <person name="Kohler A."/>
            <person name="Nagy L.G."/>
            <person name="Floudas D."/>
            <person name="Copeland A."/>
            <person name="Barry K.W."/>
            <person name="Cichocki N."/>
            <person name="Veneault-Fourrey C."/>
            <person name="LaButti K."/>
            <person name="Lindquist E.A."/>
            <person name="Lipzen A."/>
            <person name="Lundell T."/>
            <person name="Morin E."/>
            <person name="Murat C."/>
            <person name="Sun H."/>
            <person name="Tunlid A."/>
            <person name="Henrissat B."/>
            <person name="Grigoriev I.V."/>
            <person name="Hibbett D.S."/>
            <person name="Martin F."/>
            <person name="Nordberg H.P."/>
            <person name="Cantor M.N."/>
            <person name="Hua S.X."/>
        </authorList>
    </citation>
    <scope>NUCLEOTIDE SEQUENCE [LARGE SCALE GENOMIC DNA]</scope>
    <source>
        <strain evidence="3 4">MUT 4182</strain>
    </source>
</reference>
<sequence length="78" mass="8596">MAAPVPPMMPPTGKADSTPSAICFPAPVNDRLPTISPLDRALAHLRRAKRELEELAEDLSQIVLLGESCLFPFWRWGV</sequence>
<keyword evidence="1" id="KW-0175">Coiled coil</keyword>
<reference evidence="4" key="2">
    <citation type="submission" date="2015-01" db="EMBL/GenBank/DDBJ databases">
        <title>Evolutionary Origins and Diversification of the Mycorrhizal Mutualists.</title>
        <authorList>
            <consortium name="DOE Joint Genome Institute"/>
            <consortium name="Mycorrhizal Genomics Consortium"/>
            <person name="Kohler A."/>
            <person name="Kuo A."/>
            <person name="Nagy L.G."/>
            <person name="Floudas D."/>
            <person name="Copeland A."/>
            <person name="Barry K.W."/>
            <person name="Cichocki N."/>
            <person name="Veneault-Fourrey C."/>
            <person name="LaButti K."/>
            <person name="Lindquist E.A."/>
            <person name="Lipzen A."/>
            <person name="Lundell T."/>
            <person name="Morin E."/>
            <person name="Murat C."/>
            <person name="Riley R."/>
            <person name="Ohm R."/>
            <person name="Sun H."/>
            <person name="Tunlid A."/>
            <person name="Henrissat B."/>
            <person name="Grigoriev I.V."/>
            <person name="Hibbett D.S."/>
            <person name="Martin F."/>
        </authorList>
    </citation>
    <scope>NUCLEOTIDE SEQUENCE [LARGE SCALE GENOMIC DNA]</scope>
    <source>
        <strain evidence="4">MUT 4182</strain>
    </source>
</reference>
<organism evidence="3 4">
    <name type="scientific">Tulasnella calospora MUT 4182</name>
    <dbReference type="NCBI Taxonomy" id="1051891"/>
    <lineage>
        <taxon>Eukaryota</taxon>
        <taxon>Fungi</taxon>
        <taxon>Dikarya</taxon>
        <taxon>Basidiomycota</taxon>
        <taxon>Agaricomycotina</taxon>
        <taxon>Agaricomycetes</taxon>
        <taxon>Cantharellales</taxon>
        <taxon>Tulasnellaceae</taxon>
        <taxon>Tulasnella</taxon>
    </lineage>
</organism>
<dbReference type="Proteomes" id="UP000054248">
    <property type="component" value="Unassembled WGS sequence"/>
</dbReference>
<evidence type="ECO:0000256" key="2">
    <source>
        <dbReference type="SAM" id="MobiDB-lite"/>
    </source>
</evidence>
<evidence type="ECO:0000256" key="1">
    <source>
        <dbReference type="SAM" id="Coils"/>
    </source>
</evidence>
<proteinExistence type="predicted"/>
<keyword evidence="4" id="KW-1185">Reference proteome</keyword>